<accession>A0A1A8YIT6</accession>
<proteinExistence type="predicted"/>
<feature type="region of interest" description="Disordered" evidence="1">
    <location>
        <begin position="43"/>
        <end position="67"/>
    </location>
</feature>
<sequence length="67" mass="7307">MALTNFVIRTNSSGHFKVLGPFHFYLCVLHTFVIYALRHASAAPPPSRLHAPFDVSPGRGSTPRSAS</sequence>
<protein>
    <submittedName>
        <fullName evidence="2">Uncharacterized protein</fullName>
    </submittedName>
</protein>
<evidence type="ECO:0000313" key="3">
    <source>
        <dbReference type="Proteomes" id="UP000078550"/>
    </source>
</evidence>
<evidence type="ECO:0000313" key="2">
    <source>
        <dbReference type="EMBL" id="SBT31242.1"/>
    </source>
</evidence>
<organism evidence="2 3">
    <name type="scientific">Plasmodium ovale wallikeri</name>
    <dbReference type="NCBI Taxonomy" id="864142"/>
    <lineage>
        <taxon>Eukaryota</taxon>
        <taxon>Sar</taxon>
        <taxon>Alveolata</taxon>
        <taxon>Apicomplexa</taxon>
        <taxon>Aconoidasida</taxon>
        <taxon>Haemosporida</taxon>
        <taxon>Plasmodiidae</taxon>
        <taxon>Plasmodium</taxon>
        <taxon>Plasmodium (Plasmodium)</taxon>
    </lineage>
</organism>
<reference evidence="3" key="1">
    <citation type="submission" date="2016-05" db="EMBL/GenBank/DDBJ databases">
        <authorList>
            <person name="Naeem Raeece"/>
        </authorList>
    </citation>
    <scope>NUCLEOTIDE SEQUENCE [LARGE SCALE GENOMIC DNA]</scope>
</reference>
<name>A0A1A8YIT6_PLAOA</name>
<evidence type="ECO:0000256" key="1">
    <source>
        <dbReference type="SAM" id="MobiDB-lite"/>
    </source>
</evidence>
<dbReference type="EMBL" id="FLRE01000014">
    <property type="protein sequence ID" value="SBT31242.1"/>
    <property type="molecule type" value="Genomic_DNA"/>
</dbReference>
<dbReference type="Proteomes" id="UP000078550">
    <property type="component" value="Unassembled WGS sequence"/>
</dbReference>
<dbReference type="AlphaFoldDB" id="A0A1A8YIT6"/>
<gene>
    <name evidence="2" type="ORF">POVWA2_003130</name>
</gene>